<dbReference type="Gene3D" id="3.40.190.170">
    <property type="entry name" value="Bacterial extracellular solute-binding protein, family 7"/>
    <property type="match status" value="1"/>
</dbReference>
<dbReference type="NCBIfam" id="NF037995">
    <property type="entry name" value="TRAP_S1"/>
    <property type="match status" value="1"/>
</dbReference>
<proteinExistence type="predicted"/>
<dbReference type="CDD" id="cd13671">
    <property type="entry name" value="PBP2_TRAP_SBP_like_3"/>
    <property type="match status" value="1"/>
</dbReference>
<gene>
    <name evidence="3" type="ORF">C2869_22135</name>
</gene>
<dbReference type="GO" id="GO:0055085">
    <property type="term" value="P:transmembrane transport"/>
    <property type="evidence" value="ECO:0007669"/>
    <property type="project" value="InterPro"/>
</dbReference>
<accession>A0A2S0VYB7</accession>
<keyword evidence="3" id="KW-0614">Plasmid</keyword>
<dbReference type="PANTHER" id="PTHR33376">
    <property type="match status" value="1"/>
</dbReference>
<name>A0A2S0VYB7_9ALTE</name>
<evidence type="ECO:0000256" key="1">
    <source>
        <dbReference type="ARBA" id="ARBA00022729"/>
    </source>
</evidence>
<dbReference type="AlphaFoldDB" id="A0A2S0VYB7"/>
<evidence type="ECO:0000313" key="3">
    <source>
        <dbReference type="EMBL" id="AWB69204.1"/>
    </source>
</evidence>
<geneLocation type="plasmid" evidence="3">
    <name>unnamed1</name>
</geneLocation>
<dbReference type="SMR" id="A0A2S0VYB7"/>
<keyword evidence="1 2" id="KW-0732">Signal</keyword>
<evidence type="ECO:0000313" key="4">
    <source>
        <dbReference type="Proteomes" id="UP000244441"/>
    </source>
</evidence>
<dbReference type="InterPro" id="IPR038404">
    <property type="entry name" value="TRAP_DctP_sf"/>
</dbReference>
<dbReference type="Proteomes" id="UP000244441">
    <property type="component" value="Plasmid unnamed1"/>
</dbReference>
<dbReference type="PIRSF" id="PIRSF006470">
    <property type="entry name" value="DctB"/>
    <property type="match status" value="1"/>
</dbReference>
<keyword evidence="4" id="KW-1185">Reference proteome</keyword>
<dbReference type="InterPro" id="IPR018389">
    <property type="entry name" value="DctP_fam"/>
</dbReference>
<reference evidence="3 4" key="1">
    <citation type="submission" date="2018-01" db="EMBL/GenBank/DDBJ databases">
        <title>Genome sequence of a Cantenovulum-like bacteria.</title>
        <authorList>
            <person name="Tan W.R."/>
            <person name="Lau N.-S."/>
            <person name="Go F."/>
            <person name="Amirul A.-A.A."/>
        </authorList>
    </citation>
    <scope>NUCLEOTIDE SEQUENCE [LARGE SCALE GENOMIC DNA]</scope>
    <source>
        <strain evidence="3 4">CCB-QB4</strain>
        <plasmid evidence="4">Plasmid unnamed1</plasmid>
    </source>
</reference>
<dbReference type="NCBIfam" id="TIGR00787">
    <property type="entry name" value="dctP"/>
    <property type="match status" value="1"/>
</dbReference>
<dbReference type="KEGG" id="cate:C2869_22135"/>
<dbReference type="GO" id="GO:0030288">
    <property type="term" value="C:outer membrane-bounded periplasmic space"/>
    <property type="evidence" value="ECO:0007669"/>
    <property type="project" value="InterPro"/>
</dbReference>
<protein>
    <submittedName>
        <fullName evidence="3">TRAP transporter substrate-binding protein DctP</fullName>
    </submittedName>
</protein>
<dbReference type="PROSITE" id="PS51257">
    <property type="entry name" value="PROKAR_LIPOPROTEIN"/>
    <property type="match status" value="1"/>
</dbReference>
<feature type="signal peptide" evidence="2">
    <location>
        <begin position="1"/>
        <end position="22"/>
    </location>
</feature>
<feature type="chain" id="PRO_5015405005" evidence="2">
    <location>
        <begin position="23"/>
        <end position="328"/>
    </location>
</feature>
<sequence length="328" mass="36622">MMKIFKLPLLITLLLSMLTACGDSEEKTVLRMGHTLDTEHSVHKAMEFMAQKLAEYSNGTMEIRIYPSAQLGTEREMVELLQIGSLAMTKVSAAAIEGFVPEMKVYSIPYIFRDRDHRWAVLQSDIGKALLKETEAAHLVGLGYYDSGSRSFYMTDTEVNTPVDLISKKIRVMESQTAVKMIDSFGGAATPISFGELYAALQQGVVDGAENNPPSFYLSRHYEICQYYILNEHTSVPDMILASKHIMDNLNEQQQAWLNRAVADSVELQKQLWLEGELEALAAVKEAGVKVIVPDKAPFVRAVSNFHSSFKGTKVGLYLEQIVEKDQG</sequence>
<dbReference type="GO" id="GO:0030246">
    <property type="term" value="F:carbohydrate binding"/>
    <property type="evidence" value="ECO:0007669"/>
    <property type="project" value="TreeGrafter"/>
</dbReference>
<organism evidence="3 4">
    <name type="scientific">Saccharobesus litoralis</name>
    <dbReference type="NCBI Taxonomy" id="2172099"/>
    <lineage>
        <taxon>Bacteria</taxon>
        <taxon>Pseudomonadati</taxon>
        <taxon>Pseudomonadota</taxon>
        <taxon>Gammaproteobacteria</taxon>
        <taxon>Alteromonadales</taxon>
        <taxon>Alteromonadaceae</taxon>
        <taxon>Saccharobesus</taxon>
    </lineage>
</organism>
<dbReference type="Pfam" id="PF03480">
    <property type="entry name" value="DctP"/>
    <property type="match status" value="1"/>
</dbReference>
<dbReference type="PANTHER" id="PTHR33376:SF2">
    <property type="entry name" value="DICARBOXYLATE-BINDING PERIPLASMIC PROTEIN"/>
    <property type="match status" value="1"/>
</dbReference>
<dbReference type="InterPro" id="IPR004682">
    <property type="entry name" value="TRAP_DctP"/>
</dbReference>
<dbReference type="EMBL" id="CP026605">
    <property type="protein sequence ID" value="AWB69204.1"/>
    <property type="molecule type" value="Genomic_DNA"/>
</dbReference>
<dbReference type="OrthoDB" id="9771186at2"/>
<evidence type="ECO:0000256" key="2">
    <source>
        <dbReference type="SAM" id="SignalP"/>
    </source>
</evidence>